<gene>
    <name evidence="1" type="ORF">CR162_10815</name>
</gene>
<comment type="caution">
    <text evidence="1">The sequence shown here is derived from an EMBL/GenBank/DDBJ whole genome shotgun (WGS) entry which is preliminary data.</text>
</comment>
<proteinExistence type="predicted"/>
<dbReference type="OrthoDB" id="7271134at2"/>
<keyword evidence="2" id="KW-1185">Reference proteome</keyword>
<dbReference type="AlphaFoldDB" id="A0A2C6Y2A5"/>
<sequence>MTDTALLTEDFIRQAAGTLATDGFLTDRHDFVPPGQSVAGRCGEVQAALEKAGHALPLGEVPIKHMSQGTLVCLYNTAIFPRKAEAYQAIHNWLDTRFEQS</sequence>
<evidence type="ECO:0000313" key="2">
    <source>
        <dbReference type="Proteomes" id="UP000223527"/>
    </source>
</evidence>
<reference evidence="1 2" key="1">
    <citation type="submission" date="2017-10" db="EMBL/GenBank/DDBJ databases">
        <authorList>
            <person name="Banno H."/>
            <person name="Chua N.-H."/>
        </authorList>
    </citation>
    <scope>NUCLEOTIDE SEQUENCE [LARGE SCALE GENOMIC DNA]</scope>
    <source>
        <strain evidence="1 2">YW11</strain>
    </source>
</reference>
<protein>
    <submittedName>
        <fullName evidence="1">Uncharacterized protein</fullName>
    </submittedName>
</protein>
<dbReference type="EMBL" id="PDNU01000017">
    <property type="protein sequence ID" value="PHK94922.1"/>
    <property type="molecule type" value="Genomic_DNA"/>
</dbReference>
<evidence type="ECO:0000313" key="1">
    <source>
        <dbReference type="EMBL" id="PHK94922.1"/>
    </source>
</evidence>
<organism evidence="1 2">
    <name type="scientific">Teichococcus rhizosphaerae</name>
    <dbReference type="NCBI Taxonomy" id="1335062"/>
    <lineage>
        <taxon>Bacteria</taxon>
        <taxon>Pseudomonadati</taxon>
        <taxon>Pseudomonadota</taxon>
        <taxon>Alphaproteobacteria</taxon>
        <taxon>Acetobacterales</taxon>
        <taxon>Roseomonadaceae</taxon>
        <taxon>Roseomonas</taxon>
    </lineage>
</organism>
<accession>A0A2C6Y2A5</accession>
<name>A0A2C6Y2A5_9PROT</name>
<dbReference type="RefSeq" id="WP_099095568.1">
    <property type="nucleotide sequence ID" value="NZ_PDNU01000017.1"/>
</dbReference>
<dbReference type="Proteomes" id="UP000223527">
    <property type="component" value="Unassembled WGS sequence"/>
</dbReference>